<proteinExistence type="predicted"/>
<dbReference type="EMBL" id="FNZE01000006">
    <property type="protein sequence ID" value="SEJ25963.1"/>
    <property type="molecule type" value="Genomic_DNA"/>
</dbReference>
<dbReference type="PANTHER" id="PTHR36836">
    <property type="entry name" value="COLANIC ACID BIOSYNTHESIS PROTEIN WCAK"/>
    <property type="match status" value="1"/>
</dbReference>
<evidence type="ECO:0000313" key="3">
    <source>
        <dbReference type="Proteomes" id="UP000242930"/>
    </source>
</evidence>
<dbReference type="OrthoDB" id="7054481at2"/>
<dbReference type="PANTHER" id="PTHR36836:SF1">
    <property type="entry name" value="COLANIC ACID BIOSYNTHESIS PROTEIN WCAK"/>
    <property type="match status" value="1"/>
</dbReference>
<reference evidence="3" key="1">
    <citation type="submission" date="2016-10" db="EMBL/GenBank/DDBJ databases">
        <authorList>
            <person name="Varghese N."/>
            <person name="Submissions S."/>
        </authorList>
    </citation>
    <scope>NUCLEOTIDE SEQUENCE [LARGE SCALE GENOMIC DNA]</scope>
    <source>
        <strain evidence="3">LMG 25967</strain>
    </source>
</reference>
<name>A0A1H6X9X6_9PSED</name>
<keyword evidence="3" id="KW-1185">Reference proteome</keyword>
<feature type="domain" description="Polysaccharide pyruvyl transferase" evidence="1">
    <location>
        <begin position="84"/>
        <end position="347"/>
    </location>
</feature>
<accession>A0A1H6X9X6</accession>
<evidence type="ECO:0000313" key="2">
    <source>
        <dbReference type="EMBL" id="SEJ25963.1"/>
    </source>
</evidence>
<organism evidence="2 3">
    <name type="scientific">Pseudomonas linyingensis</name>
    <dbReference type="NCBI Taxonomy" id="915471"/>
    <lineage>
        <taxon>Bacteria</taxon>
        <taxon>Pseudomonadati</taxon>
        <taxon>Pseudomonadota</taxon>
        <taxon>Gammaproteobacteria</taxon>
        <taxon>Pseudomonadales</taxon>
        <taxon>Pseudomonadaceae</taxon>
        <taxon>Pseudomonas</taxon>
    </lineage>
</organism>
<dbReference type="STRING" id="915471.SAMN05216201_106121"/>
<dbReference type="Gene3D" id="3.40.50.2000">
    <property type="entry name" value="Glycogen Phosphorylase B"/>
    <property type="match status" value="1"/>
</dbReference>
<keyword evidence="2" id="KW-0808">Transferase</keyword>
<gene>
    <name evidence="2" type="ORF">SAMN05216201_106121</name>
</gene>
<protein>
    <submittedName>
        <fullName evidence="2">Polysaccharide pyruvyl transferase</fullName>
    </submittedName>
</protein>
<dbReference type="AlphaFoldDB" id="A0A1H6X9X6"/>
<dbReference type="InterPro" id="IPR007345">
    <property type="entry name" value="Polysacch_pyruvyl_Trfase"/>
</dbReference>
<dbReference type="Proteomes" id="UP000242930">
    <property type="component" value="Unassembled WGS sequence"/>
</dbReference>
<dbReference type="GO" id="GO:0016740">
    <property type="term" value="F:transferase activity"/>
    <property type="evidence" value="ECO:0007669"/>
    <property type="project" value="UniProtKB-KW"/>
</dbReference>
<evidence type="ECO:0000259" key="1">
    <source>
        <dbReference type="Pfam" id="PF04230"/>
    </source>
</evidence>
<dbReference type="RefSeq" id="WP_090310193.1">
    <property type="nucleotide sequence ID" value="NZ_FNZE01000006.1"/>
</dbReference>
<dbReference type="Pfam" id="PF04230">
    <property type="entry name" value="PS_pyruv_trans"/>
    <property type="match status" value="1"/>
</dbReference>
<sequence>MKVLILNHCSHNKGDNSVLYYLSGAIASEAERSTQINLSSSDGSLPFWWEHKNSQACYWPGGSIFKSPNSSTLENTFKRLNFLFHRKISYKAFISLYSNRMDRPAKALATILFGKKIKSLIKEADFVFCTGGHHISNVLEKDCINPQLISLALADLYQKPPILWSQSIGPFNGAPSYAIKAIGRVFNSCKKIYVRDNLSIECVKKISTTPPIETPDSVFLSTKMELEKSPESKTIVCAIYTAGINDQDYIKRYSESWKSVALELVSKGYNVKFIPMQYKGFGGDERDVLRKLIATCSTDKITYIDEDFSPKETITEFSRSACVIGHKTHSVIYGLALGVPTVAIAYHEKTNYFMSLFGLEKQSFPEIIGYEKEIVAAVGAAVSGEASPSAKISLAFAKDLEKKITESLKPQSQKNNQL</sequence>